<dbReference type="AlphaFoldDB" id="A0A0U1M4Z6"/>
<accession>A0A0U1M4Z6</accession>
<dbReference type="InterPro" id="IPR001619">
    <property type="entry name" value="Sec1-like"/>
</dbReference>
<comment type="similarity">
    <text evidence="1">Belongs to the STXBP/unc-18/SEC1 family.</text>
</comment>
<dbReference type="SUPFAM" id="SSF56815">
    <property type="entry name" value="Sec1/munc18-like (SM) proteins"/>
    <property type="match status" value="1"/>
</dbReference>
<dbReference type="InterPro" id="IPR027482">
    <property type="entry name" value="Sec1-like_dom2"/>
</dbReference>
<dbReference type="PIRSF" id="PIRSF005715">
    <property type="entry name" value="VPS45_Sec1"/>
    <property type="match status" value="1"/>
</dbReference>
<evidence type="ECO:0000313" key="4">
    <source>
        <dbReference type="Proteomes" id="UP000054383"/>
    </source>
</evidence>
<sequence>MAPSLINIQRDIILDAIRHAGGNDWKVLVVDEHSRKLLDNSVNEDDILNHNVTNIEQIEHRRQANKDMDALYILSALPHIIDCLMADLEKHRYRRFSVVWTAILDQQQRARLDRSQMARDLIVSMRTLNIDFYPRESQVVTFRDPWSFPILFHPACNNLIREHLEGLARKIVSLCVVLGEYPVIRYYRPRTPTHEAGVLCSHLARFVQDELDRYAHSNREFPPQTPRPRGVLLIVDRSMDLFSPLLHEFTYQAMAHDLLPIKDGEKVTYKTVVNEGAANEEVKDMEIGDQDRIWVDYRHLHMKDVLERLAEDFAKFRAANPQFAEEDSNVSVNTIKDMLAGLSDFQAGKNAYTLHLNMAQECMKLFQERNMLETSSVEQSLATGLDEDYKKPKNLAIQLVRLLDDESIIPPDRLRLILLYLMYRDGLLPGDIRKLLAHARLPPQDGEVIRNLDLLGARIEKPLKDNKPANQPLFPRKPPTAAQQEEVSLSRFEPNVKAMLEDQLKGTLDPTVFPFTRPQTDPEGAIHDQIAQSSLRSAKPTWARTRSSADQPRQRILVFMAGGATYAEARACYEMTQTSSKDIFLASSHMLNPALFLRQVGDLSADKRRLDIPAERPRQTAPAHLFENDPPPPVTRKPQQPMAPQQQAATTAMANMSLNKPSQGSSNGTPSGGKPPKKEKEKKRHHFFR</sequence>
<name>A0A0U1M4Z6_TALIS</name>
<feature type="region of interest" description="Disordered" evidence="2">
    <location>
        <begin position="613"/>
        <end position="689"/>
    </location>
</feature>
<dbReference type="Proteomes" id="UP000054383">
    <property type="component" value="Unassembled WGS sequence"/>
</dbReference>
<dbReference type="OrthoDB" id="2228at2759"/>
<dbReference type="OMA" id="PFTRPHT"/>
<evidence type="ECO:0000313" key="3">
    <source>
        <dbReference type="EMBL" id="CRG90617.1"/>
    </source>
</evidence>
<organism evidence="3 4">
    <name type="scientific">Talaromyces islandicus</name>
    <name type="common">Penicillium islandicum</name>
    <dbReference type="NCBI Taxonomy" id="28573"/>
    <lineage>
        <taxon>Eukaryota</taxon>
        <taxon>Fungi</taxon>
        <taxon>Dikarya</taxon>
        <taxon>Ascomycota</taxon>
        <taxon>Pezizomycotina</taxon>
        <taxon>Eurotiomycetes</taxon>
        <taxon>Eurotiomycetidae</taxon>
        <taxon>Eurotiales</taxon>
        <taxon>Trichocomaceae</taxon>
        <taxon>Talaromyces</taxon>
        <taxon>Talaromyces sect. Islandici</taxon>
    </lineage>
</organism>
<dbReference type="Gene3D" id="3.40.50.2060">
    <property type="match status" value="1"/>
</dbReference>
<feature type="compositionally biased region" description="Low complexity" evidence="2">
    <location>
        <begin position="636"/>
        <end position="654"/>
    </location>
</feature>
<evidence type="ECO:0000256" key="1">
    <source>
        <dbReference type="ARBA" id="ARBA00009884"/>
    </source>
</evidence>
<dbReference type="EMBL" id="CVMT01000008">
    <property type="protein sequence ID" value="CRG90617.1"/>
    <property type="molecule type" value="Genomic_DNA"/>
</dbReference>
<dbReference type="STRING" id="28573.A0A0U1M4Z6"/>
<feature type="compositionally biased region" description="Basic residues" evidence="2">
    <location>
        <begin position="675"/>
        <end position="689"/>
    </location>
</feature>
<dbReference type="Gene3D" id="3.40.50.1910">
    <property type="match status" value="1"/>
</dbReference>
<proteinExistence type="inferred from homology"/>
<dbReference type="FunFam" id="3.90.830.10:FF:000005">
    <property type="entry name" value="Sec1 family superfamily"/>
    <property type="match status" value="1"/>
</dbReference>
<protein>
    <submittedName>
        <fullName evidence="3">Protein transport protein sec1</fullName>
    </submittedName>
</protein>
<dbReference type="PANTHER" id="PTHR11679">
    <property type="entry name" value="VESICLE PROTEIN SORTING-ASSOCIATED"/>
    <property type="match status" value="1"/>
</dbReference>
<gene>
    <name evidence="3" type="ORF">PISL3812_07661</name>
</gene>
<feature type="compositionally biased region" description="Polar residues" evidence="2">
    <location>
        <begin position="656"/>
        <end position="669"/>
    </location>
</feature>
<keyword evidence="4" id="KW-1185">Reference proteome</keyword>
<dbReference type="GO" id="GO:0016192">
    <property type="term" value="P:vesicle-mediated transport"/>
    <property type="evidence" value="ECO:0007669"/>
    <property type="project" value="InterPro"/>
</dbReference>
<feature type="region of interest" description="Disordered" evidence="2">
    <location>
        <begin position="465"/>
        <end position="488"/>
    </location>
</feature>
<dbReference type="Gene3D" id="1.25.40.60">
    <property type="match status" value="1"/>
</dbReference>
<evidence type="ECO:0000256" key="2">
    <source>
        <dbReference type="SAM" id="MobiDB-lite"/>
    </source>
</evidence>
<dbReference type="Pfam" id="PF00995">
    <property type="entry name" value="Sec1"/>
    <property type="match status" value="1"/>
</dbReference>
<dbReference type="Gene3D" id="3.90.830.10">
    <property type="entry name" value="Syntaxin Binding Protein 1, Chain A, domain 2"/>
    <property type="match status" value="1"/>
</dbReference>
<dbReference type="InterPro" id="IPR043154">
    <property type="entry name" value="Sec-1-like_dom1"/>
</dbReference>
<dbReference type="GO" id="GO:0005628">
    <property type="term" value="C:prospore membrane"/>
    <property type="evidence" value="ECO:0007669"/>
    <property type="project" value="EnsemblFungi"/>
</dbReference>
<reference evidence="3 4" key="1">
    <citation type="submission" date="2015-04" db="EMBL/GenBank/DDBJ databases">
        <authorList>
            <person name="Syromyatnikov M.Y."/>
            <person name="Popov V.N."/>
        </authorList>
    </citation>
    <scope>NUCLEOTIDE SEQUENCE [LARGE SCALE GENOMIC DNA]</scope>
    <source>
        <strain evidence="3">WF-38-12</strain>
    </source>
</reference>
<dbReference type="InterPro" id="IPR036045">
    <property type="entry name" value="Sec1-like_sf"/>
</dbReference>
<dbReference type="InterPro" id="IPR043127">
    <property type="entry name" value="Sec-1-like_dom3a"/>
</dbReference>